<name>A0A0R1JKM6_9LACO</name>
<dbReference type="PATRIC" id="fig|1291734.4.peg.2170"/>
<dbReference type="SUPFAM" id="SSF109604">
    <property type="entry name" value="HD-domain/PDEase-like"/>
    <property type="match status" value="1"/>
</dbReference>
<keyword evidence="5" id="KW-0408">Iron</keyword>
<dbReference type="PROSITE" id="PS51831">
    <property type="entry name" value="HD"/>
    <property type="match status" value="1"/>
</dbReference>
<proteinExistence type="predicted"/>
<gene>
    <name evidence="8" type="ORF">FD02_GL002118</name>
</gene>
<dbReference type="NCBIfam" id="TIGR00488">
    <property type="entry name" value="bis(5'-nucleosyl)-tetraphosphatase (symmetrical) YqeK"/>
    <property type="match status" value="1"/>
</dbReference>
<evidence type="ECO:0000313" key="9">
    <source>
        <dbReference type="Proteomes" id="UP000051804"/>
    </source>
</evidence>
<evidence type="ECO:0000256" key="5">
    <source>
        <dbReference type="ARBA" id="ARBA00023004"/>
    </source>
</evidence>
<evidence type="ECO:0000256" key="1">
    <source>
        <dbReference type="ARBA" id="ARBA00012506"/>
    </source>
</evidence>
<keyword evidence="2" id="KW-0479">Metal-binding</keyword>
<evidence type="ECO:0000256" key="3">
    <source>
        <dbReference type="ARBA" id="ARBA00022741"/>
    </source>
</evidence>
<dbReference type="EMBL" id="AZDJ01000026">
    <property type="protein sequence ID" value="KRK71871.1"/>
    <property type="molecule type" value="Genomic_DNA"/>
</dbReference>
<dbReference type="Gene3D" id="1.10.3210.10">
    <property type="entry name" value="Hypothetical protein af1432"/>
    <property type="match status" value="1"/>
</dbReference>
<dbReference type="InterPro" id="IPR005249">
    <property type="entry name" value="YqeK"/>
</dbReference>
<dbReference type="InterPro" id="IPR006674">
    <property type="entry name" value="HD_domain"/>
</dbReference>
<dbReference type="EC" id="3.6.1.41" evidence="1"/>
<dbReference type="STRING" id="1291734.FD02_GL002118"/>
<evidence type="ECO:0000256" key="2">
    <source>
        <dbReference type="ARBA" id="ARBA00022723"/>
    </source>
</evidence>
<keyword evidence="3" id="KW-0547">Nucleotide-binding</keyword>
<dbReference type="CDD" id="cd00077">
    <property type="entry name" value="HDc"/>
    <property type="match status" value="1"/>
</dbReference>
<dbReference type="Proteomes" id="UP000051804">
    <property type="component" value="Unassembled WGS sequence"/>
</dbReference>
<dbReference type="Pfam" id="PF01966">
    <property type="entry name" value="HD"/>
    <property type="match status" value="1"/>
</dbReference>
<dbReference type="PANTHER" id="PTHR35795:SF1">
    <property type="entry name" value="BIS(5'-NUCLEOSYL)-TETRAPHOSPHATASE, SYMMETRICAL"/>
    <property type="match status" value="1"/>
</dbReference>
<dbReference type="AlphaFoldDB" id="A0A0R1JKM6"/>
<dbReference type="GO" id="GO:0008803">
    <property type="term" value="F:bis(5'-nucleosyl)-tetraphosphatase (symmetrical) activity"/>
    <property type="evidence" value="ECO:0007669"/>
    <property type="project" value="UniProtKB-EC"/>
</dbReference>
<comment type="caution">
    <text evidence="8">The sequence shown here is derived from an EMBL/GenBank/DDBJ whole genome shotgun (WGS) entry which is preliminary data.</text>
</comment>
<keyword evidence="4 8" id="KW-0378">Hydrolase</keyword>
<sequence length="190" mass="21528">MTGGHTRAELLALLHNRLDDARYAHCVRVEQTARELARRFGADEARAGLAGLFHDYAKQVPVETYRTLIQRQGFDRALLNYSRGVWHGLVGTWFIKTEVGITDPAVIQAIERHTTGDPEMTVLDQIIFVADFIEPARDLPVEAKCREAAQTSLTEATRIELENTLTYLIAKRQIVYPKTLLTYNAFLTKE</sequence>
<keyword evidence="9" id="KW-1185">Reference proteome</keyword>
<evidence type="ECO:0000256" key="6">
    <source>
        <dbReference type="ARBA" id="ARBA00049417"/>
    </source>
</evidence>
<dbReference type="InterPro" id="IPR051094">
    <property type="entry name" value="Diverse_Catalytic_Enzymes"/>
</dbReference>
<feature type="domain" description="HD" evidence="7">
    <location>
        <begin position="22"/>
        <end position="136"/>
    </location>
</feature>
<evidence type="ECO:0000256" key="4">
    <source>
        <dbReference type="ARBA" id="ARBA00022801"/>
    </source>
</evidence>
<dbReference type="GO" id="GO:0046872">
    <property type="term" value="F:metal ion binding"/>
    <property type="evidence" value="ECO:0007669"/>
    <property type="project" value="UniProtKB-KW"/>
</dbReference>
<dbReference type="InterPro" id="IPR003607">
    <property type="entry name" value="HD/PDEase_dom"/>
</dbReference>
<organism evidence="8 9">
    <name type="scientific">Lacticaseibacillus nasuensis JCM 17158</name>
    <dbReference type="NCBI Taxonomy" id="1291734"/>
    <lineage>
        <taxon>Bacteria</taxon>
        <taxon>Bacillati</taxon>
        <taxon>Bacillota</taxon>
        <taxon>Bacilli</taxon>
        <taxon>Lactobacillales</taxon>
        <taxon>Lactobacillaceae</taxon>
        <taxon>Lacticaseibacillus</taxon>
    </lineage>
</organism>
<comment type="catalytic activity">
    <reaction evidence="6">
        <text>P(1),P(4)-bis(5'-adenosyl) tetraphosphate + H2O = 2 ADP + 2 H(+)</text>
        <dbReference type="Rhea" id="RHEA:24252"/>
        <dbReference type="ChEBI" id="CHEBI:15377"/>
        <dbReference type="ChEBI" id="CHEBI:15378"/>
        <dbReference type="ChEBI" id="CHEBI:58141"/>
        <dbReference type="ChEBI" id="CHEBI:456216"/>
        <dbReference type="EC" id="3.6.1.41"/>
    </reaction>
</comment>
<dbReference type="PANTHER" id="PTHR35795">
    <property type="entry name" value="SLR1885 PROTEIN"/>
    <property type="match status" value="1"/>
</dbReference>
<dbReference type="SMART" id="SM00471">
    <property type="entry name" value="HDc"/>
    <property type="match status" value="1"/>
</dbReference>
<reference evidence="8 9" key="1">
    <citation type="journal article" date="2015" name="Genome Announc.">
        <title>Expanding the biotechnology potential of lactobacilli through comparative genomics of 213 strains and associated genera.</title>
        <authorList>
            <person name="Sun Z."/>
            <person name="Harris H.M."/>
            <person name="McCann A."/>
            <person name="Guo C."/>
            <person name="Argimon S."/>
            <person name="Zhang W."/>
            <person name="Yang X."/>
            <person name="Jeffery I.B."/>
            <person name="Cooney J.C."/>
            <person name="Kagawa T.F."/>
            <person name="Liu W."/>
            <person name="Song Y."/>
            <person name="Salvetti E."/>
            <person name="Wrobel A."/>
            <person name="Rasinkangas P."/>
            <person name="Parkhill J."/>
            <person name="Rea M.C."/>
            <person name="O'Sullivan O."/>
            <person name="Ritari J."/>
            <person name="Douillard F.P."/>
            <person name="Paul Ross R."/>
            <person name="Yang R."/>
            <person name="Briner A.E."/>
            <person name="Felis G.E."/>
            <person name="de Vos W.M."/>
            <person name="Barrangou R."/>
            <person name="Klaenhammer T.R."/>
            <person name="Caufield P.W."/>
            <person name="Cui Y."/>
            <person name="Zhang H."/>
            <person name="O'Toole P.W."/>
        </authorList>
    </citation>
    <scope>NUCLEOTIDE SEQUENCE [LARGE SCALE GENOMIC DNA]</scope>
    <source>
        <strain evidence="8 9">JCM 17158</strain>
    </source>
</reference>
<evidence type="ECO:0000259" key="7">
    <source>
        <dbReference type="PROSITE" id="PS51831"/>
    </source>
</evidence>
<protein>
    <recommendedName>
        <fullName evidence="1">bis(5'-nucleosyl)-tetraphosphatase (symmetrical)</fullName>
        <ecNumber evidence="1">3.6.1.41</ecNumber>
    </recommendedName>
</protein>
<accession>A0A0R1JKM6</accession>
<evidence type="ECO:0000313" key="8">
    <source>
        <dbReference type="EMBL" id="KRK71871.1"/>
    </source>
</evidence>
<dbReference type="GO" id="GO:0000166">
    <property type="term" value="F:nucleotide binding"/>
    <property type="evidence" value="ECO:0007669"/>
    <property type="project" value="UniProtKB-KW"/>
</dbReference>